<protein>
    <submittedName>
        <fullName evidence="1">Uncharacterized protein</fullName>
    </submittedName>
</protein>
<reference evidence="1" key="1">
    <citation type="submission" date="2020-07" db="EMBL/GenBank/DDBJ databases">
        <title>Genome sequence and genetic diversity analysis of an under-domesticated orphan crop, white fonio (Digitaria exilis).</title>
        <authorList>
            <person name="Bennetzen J.L."/>
            <person name="Chen S."/>
            <person name="Ma X."/>
            <person name="Wang X."/>
            <person name="Yssel A.E.J."/>
            <person name="Chaluvadi S.R."/>
            <person name="Johnson M."/>
            <person name="Gangashetty P."/>
            <person name="Hamidou F."/>
            <person name="Sanogo M.D."/>
            <person name="Zwaenepoel A."/>
            <person name="Wallace J."/>
            <person name="Van De Peer Y."/>
            <person name="Van Deynze A."/>
        </authorList>
    </citation>
    <scope>NUCLEOTIDE SEQUENCE</scope>
    <source>
        <tissue evidence="1">Leaves</tissue>
    </source>
</reference>
<comment type="caution">
    <text evidence="1">The sequence shown here is derived from an EMBL/GenBank/DDBJ whole genome shotgun (WGS) entry which is preliminary data.</text>
</comment>
<dbReference type="EMBL" id="JACEFO010001965">
    <property type="protein sequence ID" value="KAF8691284.1"/>
    <property type="molecule type" value="Genomic_DNA"/>
</dbReference>
<organism evidence="1 2">
    <name type="scientific">Digitaria exilis</name>
    <dbReference type="NCBI Taxonomy" id="1010633"/>
    <lineage>
        <taxon>Eukaryota</taxon>
        <taxon>Viridiplantae</taxon>
        <taxon>Streptophyta</taxon>
        <taxon>Embryophyta</taxon>
        <taxon>Tracheophyta</taxon>
        <taxon>Spermatophyta</taxon>
        <taxon>Magnoliopsida</taxon>
        <taxon>Liliopsida</taxon>
        <taxon>Poales</taxon>
        <taxon>Poaceae</taxon>
        <taxon>PACMAD clade</taxon>
        <taxon>Panicoideae</taxon>
        <taxon>Panicodae</taxon>
        <taxon>Paniceae</taxon>
        <taxon>Anthephorinae</taxon>
        <taxon>Digitaria</taxon>
    </lineage>
</organism>
<keyword evidence="2" id="KW-1185">Reference proteome</keyword>
<sequence>MKVQGVFIPNPT</sequence>
<evidence type="ECO:0000313" key="2">
    <source>
        <dbReference type="Proteomes" id="UP000636709"/>
    </source>
</evidence>
<name>A0A835EHF8_9POAL</name>
<dbReference type="Proteomes" id="UP000636709">
    <property type="component" value="Unassembled WGS sequence"/>
</dbReference>
<proteinExistence type="predicted"/>
<accession>A0A835EHF8</accession>
<evidence type="ECO:0000313" key="1">
    <source>
        <dbReference type="EMBL" id="KAF8691284.1"/>
    </source>
</evidence>
<gene>
    <name evidence="1" type="ORF">HU200_040410</name>
</gene>